<reference evidence="2" key="2">
    <citation type="submission" date="2020-06" db="EMBL/GenBank/DDBJ databases">
        <authorList>
            <person name="Sheffer M."/>
        </authorList>
    </citation>
    <scope>NUCLEOTIDE SEQUENCE</scope>
</reference>
<dbReference type="AlphaFoldDB" id="A0A8T0EF02"/>
<gene>
    <name evidence="2" type="ORF">HNY73_018726</name>
</gene>
<dbReference type="EMBL" id="JABXBU010002228">
    <property type="protein sequence ID" value="KAF8771287.1"/>
    <property type="molecule type" value="Genomic_DNA"/>
</dbReference>
<evidence type="ECO:0000256" key="1">
    <source>
        <dbReference type="SAM" id="MobiDB-lite"/>
    </source>
</evidence>
<keyword evidence="3" id="KW-1185">Reference proteome</keyword>
<sequence length="283" mass="32472">MSHTEDIVEDKSEEDDRTTRFLELLLRYDYVCKQDCEENFLLNLSAKEKIKFLNDCTEIYQDFDELKATIKITNIRELYDKEMQETSKNADESKYPWFSLADKLFKTASAAATSDIPDSVSLKQIEELPVMRTSSVLEERSRSEGTVSSITIRDMNLETDAASNYLQYVRKESKSLPRFRRHLRLSIKVPTAALFLCPPIATQDGNDSVPQRQLMILFLQWQLMILFLQWQLMILFLQWQLYLFAPSAAADDSFLQEHDRAPSAAADDRAPSAAADDRAPSGS</sequence>
<reference evidence="2" key="1">
    <citation type="journal article" date="2020" name="bioRxiv">
        <title>Chromosome-level reference genome of the European wasp spider Argiope bruennichi: a resource for studies on range expansion and evolutionary adaptation.</title>
        <authorList>
            <person name="Sheffer M.M."/>
            <person name="Hoppe A."/>
            <person name="Krehenwinkel H."/>
            <person name="Uhl G."/>
            <person name="Kuss A.W."/>
            <person name="Jensen L."/>
            <person name="Jensen C."/>
            <person name="Gillespie R.G."/>
            <person name="Hoff K.J."/>
            <person name="Prost S."/>
        </authorList>
    </citation>
    <scope>NUCLEOTIDE SEQUENCE</scope>
</reference>
<dbReference type="Proteomes" id="UP000807504">
    <property type="component" value="Unassembled WGS sequence"/>
</dbReference>
<accession>A0A8T0EF02</accession>
<feature type="region of interest" description="Disordered" evidence="1">
    <location>
        <begin position="259"/>
        <end position="283"/>
    </location>
</feature>
<comment type="caution">
    <text evidence="2">The sequence shown here is derived from an EMBL/GenBank/DDBJ whole genome shotgun (WGS) entry which is preliminary data.</text>
</comment>
<organism evidence="2 3">
    <name type="scientific">Argiope bruennichi</name>
    <name type="common">Wasp spider</name>
    <name type="synonym">Aranea bruennichi</name>
    <dbReference type="NCBI Taxonomy" id="94029"/>
    <lineage>
        <taxon>Eukaryota</taxon>
        <taxon>Metazoa</taxon>
        <taxon>Ecdysozoa</taxon>
        <taxon>Arthropoda</taxon>
        <taxon>Chelicerata</taxon>
        <taxon>Arachnida</taxon>
        <taxon>Araneae</taxon>
        <taxon>Araneomorphae</taxon>
        <taxon>Entelegynae</taxon>
        <taxon>Araneoidea</taxon>
        <taxon>Araneidae</taxon>
        <taxon>Argiope</taxon>
    </lineage>
</organism>
<name>A0A8T0EF02_ARGBR</name>
<evidence type="ECO:0000313" key="3">
    <source>
        <dbReference type="Proteomes" id="UP000807504"/>
    </source>
</evidence>
<evidence type="ECO:0000313" key="2">
    <source>
        <dbReference type="EMBL" id="KAF8771287.1"/>
    </source>
</evidence>
<proteinExistence type="predicted"/>
<protein>
    <submittedName>
        <fullName evidence="2">Uncharacterized protein</fullName>
    </submittedName>
</protein>